<keyword evidence="1" id="KW-0732">Signal</keyword>
<organism evidence="2">
    <name type="scientific">Cacopsylla melanoneura</name>
    <dbReference type="NCBI Taxonomy" id="428564"/>
    <lineage>
        <taxon>Eukaryota</taxon>
        <taxon>Metazoa</taxon>
        <taxon>Ecdysozoa</taxon>
        <taxon>Arthropoda</taxon>
        <taxon>Hexapoda</taxon>
        <taxon>Insecta</taxon>
        <taxon>Pterygota</taxon>
        <taxon>Neoptera</taxon>
        <taxon>Paraneoptera</taxon>
        <taxon>Hemiptera</taxon>
        <taxon>Sternorrhyncha</taxon>
        <taxon>Psylloidea</taxon>
        <taxon>Psyllidae</taxon>
        <taxon>Psyllinae</taxon>
        <taxon>Cacopsylla</taxon>
    </lineage>
</organism>
<feature type="signal peptide" evidence="1">
    <location>
        <begin position="1"/>
        <end position="26"/>
    </location>
</feature>
<proteinExistence type="predicted"/>
<sequence length="139" mass="15141">MAAKNTRLLQVTLTLTAIILTSSVCCQSTTVKTWPLKYDTRTGSFPTVDLCVPGKPQSCNNMKLDQATAVCGKSYNNYNFNKIAEAKCKEGTCLARIHTTDKSWIADLECKQAGRDPDATCTCTVFLLSEVEPPSELPG</sequence>
<dbReference type="EMBL" id="HBUF01084662">
    <property type="protein sequence ID" value="CAG6634003.1"/>
    <property type="molecule type" value="Transcribed_RNA"/>
</dbReference>
<evidence type="ECO:0008006" key="3">
    <source>
        <dbReference type="Google" id="ProtNLM"/>
    </source>
</evidence>
<evidence type="ECO:0000313" key="2">
    <source>
        <dbReference type="EMBL" id="CAG6634001.1"/>
    </source>
</evidence>
<dbReference type="EMBL" id="HBUF01084661">
    <property type="protein sequence ID" value="CAG6634002.1"/>
    <property type="molecule type" value="Transcribed_RNA"/>
</dbReference>
<dbReference type="EMBL" id="HBUF01084660">
    <property type="protein sequence ID" value="CAG6634001.1"/>
    <property type="molecule type" value="Transcribed_RNA"/>
</dbReference>
<reference evidence="2" key="1">
    <citation type="submission" date="2021-05" db="EMBL/GenBank/DDBJ databases">
        <authorList>
            <person name="Alioto T."/>
            <person name="Alioto T."/>
            <person name="Gomez Garrido J."/>
        </authorList>
    </citation>
    <scope>NUCLEOTIDE SEQUENCE</scope>
</reference>
<accession>A0A8D8QLW0</accession>
<protein>
    <recommendedName>
        <fullName evidence="3">Secreted protein</fullName>
    </recommendedName>
</protein>
<dbReference type="EMBL" id="HBUF01084659">
    <property type="protein sequence ID" value="CAG6634000.1"/>
    <property type="molecule type" value="Transcribed_RNA"/>
</dbReference>
<feature type="chain" id="PRO_5036261769" description="Secreted protein" evidence="1">
    <location>
        <begin position="27"/>
        <end position="139"/>
    </location>
</feature>
<dbReference type="AlphaFoldDB" id="A0A8D8QLW0"/>
<name>A0A8D8QLW0_9HEMI</name>
<evidence type="ECO:0000256" key="1">
    <source>
        <dbReference type="SAM" id="SignalP"/>
    </source>
</evidence>